<feature type="compositionally biased region" description="Polar residues" evidence="1">
    <location>
        <begin position="1"/>
        <end position="10"/>
    </location>
</feature>
<dbReference type="EMBL" id="JAYMYQ010000001">
    <property type="protein sequence ID" value="KAK7361023.1"/>
    <property type="molecule type" value="Genomic_DNA"/>
</dbReference>
<feature type="region of interest" description="Disordered" evidence="1">
    <location>
        <begin position="1"/>
        <end position="53"/>
    </location>
</feature>
<protein>
    <submittedName>
        <fullName evidence="2">Uncharacterized protein</fullName>
    </submittedName>
</protein>
<gene>
    <name evidence="2" type="ORF">VNO77_03047</name>
</gene>
<dbReference type="Proteomes" id="UP001367508">
    <property type="component" value="Unassembled WGS sequence"/>
</dbReference>
<dbReference type="AlphaFoldDB" id="A0AAN9RBV3"/>
<proteinExistence type="predicted"/>
<comment type="caution">
    <text evidence="2">The sequence shown here is derived from an EMBL/GenBank/DDBJ whole genome shotgun (WGS) entry which is preliminary data.</text>
</comment>
<accession>A0AAN9RBV3</accession>
<feature type="compositionally biased region" description="Low complexity" evidence="1">
    <location>
        <begin position="34"/>
        <end position="44"/>
    </location>
</feature>
<keyword evidence="3" id="KW-1185">Reference proteome</keyword>
<organism evidence="2 3">
    <name type="scientific">Canavalia gladiata</name>
    <name type="common">Sword bean</name>
    <name type="synonym">Dolichos gladiatus</name>
    <dbReference type="NCBI Taxonomy" id="3824"/>
    <lineage>
        <taxon>Eukaryota</taxon>
        <taxon>Viridiplantae</taxon>
        <taxon>Streptophyta</taxon>
        <taxon>Embryophyta</taxon>
        <taxon>Tracheophyta</taxon>
        <taxon>Spermatophyta</taxon>
        <taxon>Magnoliopsida</taxon>
        <taxon>eudicotyledons</taxon>
        <taxon>Gunneridae</taxon>
        <taxon>Pentapetalae</taxon>
        <taxon>rosids</taxon>
        <taxon>fabids</taxon>
        <taxon>Fabales</taxon>
        <taxon>Fabaceae</taxon>
        <taxon>Papilionoideae</taxon>
        <taxon>50 kb inversion clade</taxon>
        <taxon>NPAAA clade</taxon>
        <taxon>indigoferoid/millettioid clade</taxon>
        <taxon>Phaseoleae</taxon>
        <taxon>Canavalia</taxon>
    </lineage>
</organism>
<evidence type="ECO:0000313" key="2">
    <source>
        <dbReference type="EMBL" id="KAK7361023.1"/>
    </source>
</evidence>
<name>A0AAN9RBV3_CANGL</name>
<sequence length="218" mass="24002">MGERSSSPRSRQALEPGSGFYLEEPGKSGKLPCSSSSTNSNASSKGGQLRRESVSTKLRIVHTLGDQSHIQLLETANPTILPNMHLKAPDVDAGLPAIVVMCSNTAQPRAQRMASLHVMARTKVAQYYGKYVRSERKSYRRPCKLQPMLTARECHARGFSMSESVHEQMLPCYSLAGPIIVAHGRLTLLPRPGFESQLQPLLKINTPFFQPTEIESAN</sequence>
<evidence type="ECO:0000313" key="3">
    <source>
        <dbReference type="Proteomes" id="UP001367508"/>
    </source>
</evidence>
<evidence type="ECO:0000256" key="1">
    <source>
        <dbReference type="SAM" id="MobiDB-lite"/>
    </source>
</evidence>
<reference evidence="2 3" key="1">
    <citation type="submission" date="2024-01" db="EMBL/GenBank/DDBJ databases">
        <title>The genomes of 5 underutilized Papilionoideae crops provide insights into root nodulation and disease resistanc.</title>
        <authorList>
            <person name="Jiang F."/>
        </authorList>
    </citation>
    <scope>NUCLEOTIDE SEQUENCE [LARGE SCALE GENOMIC DNA]</scope>
    <source>
        <strain evidence="2">LVBAO_FW01</strain>
        <tissue evidence="2">Leaves</tissue>
    </source>
</reference>